<accession>A0A2T2NXI8</accession>
<dbReference type="Proteomes" id="UP000240883">
    <property type="component" value="Unassembled WGS sequence"/>
</dbReference>
<name>A0A2T2NXI8_CORCC</name>
<keyword evidence="3" id="KW-1185">Reference proteome</keyword>
<evidence type="ECO:0000313" key="3">
    <source>
        <dbReference type="Proteomes" id="UP000240883"/>
    </source>
</evidence>
<dbReference type="EMBL" id="KZ678132">
    <property type="protein sequence ID" value="PSN70133.1"/>
    <property type="molecule type" value="Genomic_DNA"/>
</dbReference>
<feature type="region of interest" description="Disordered" evidence="1">
    <location>
        <begin position="193"/>
        <end position="263"/>
    </location>
</feature>
<evidence type="ECO:0000313" key="2">
    <source>
        <dbReference type="EMBL" id="PSN70133.1"/>
    </source>
</evidence>
<evidence type="ECO:0000256" key="1">
    <source>
        <dbReference type="SAM" id="MobiDB-lite"/>
    </source>
</evidence>
<feature type="compositionally biased region" description="Basic and acidic residues" evidence="1">
    <location>
        <begin position="62"/>
        <end position="79"/>
    </location>
</feature>
<protein>
    <submittedName>
        <fullName evidence="2">Uncharacterized protein</fullName>
    </submittedName>
</protein>
<reference evidence="2 3" key="1">
    <citation type="journal article" date="2018" name="Front. Microbiol.">
        <title>Genome-Wide Analysis of Corynespora cassiicola Leaf Fall Disease Putative Effectors.</title>
        <authorList>
            <person name="Lopez D."/>
            <person name="Ribeiro S."/>
            <person name="Label P."/>
            <person name="Fumanal B."/>
            <person name="Venisse J.S."/>
            <person name="Kohler A."/>
            <person name="de Oliveira R.R."/>
            <person name="Labutti K."/>
            <person name="Lipzen A."/>
            <person name="Lail K."/>
            <person name="Bauer D."/>
            <person name="Ohm R.A."/>
            <person name="Barry K.W."/>
            <person name="Spatafora J."/>
            <person name="Grigoriev I.V."/>
            <person name="Martin F.M."/>
            <person name="Pujade-Renaud V."/>
        </authorList>
    </citation>
    <scope>NUCLEOTIDE SEQUENCE [LARGE SCALE GENOMIC DNA]</scope>
    <source>
        <strain evidence="2 3">Philippines</strain>
    </source>
</reference>
<feature type="compositionally biased region" description="Basic residues" evidence="1">
    <location>
        <begin position="80"/>
        <end position="92"/>
    </location>
</feature>
<gene>
    <name evidence="2" type="ORF">BS50DRAFT_306328</name>
</gene>
<proteinExistence type="predicted"/>
<dbReference type="OrthoDB" id="5309037at2759"/>
<dbReference type="PANTHER" id="PTHR42354:SF1">
    <property type="entry name" value="C2H2-TYPE DOMAIN-CONTAINING PROTEIN"/>
    <property type="match status" value="1"/>
</dbReference>
<dbReference type="PANTHER" id="PTHR42354">
    <property type="entry name" value="C2H2-TYPE DOMAIN-CONTAINING PROTEIN"/>
    <property type="match status" value="1"/>
</dbReference>
<sequence length="390" mass="45343">MVDQEAAESAKGILQDIVVVSLVRTLTESFGSASELYRKLKRKREELEDGSDDERRHRPLRRRSDSTSDSDERKRDRLRNWARHRSRSKSQRRGGYSDSDEESIVTSSTRVREEYDRGYHYLGERFARGDLITQNQLQTQIINLQQTLLNIYHEIALNPNPPLSKHHLDQLVQTSRAARLASIQALNFQYERMRGDPHGPQHHHHRPDYLPSPPGAFPVPSMSESQELVLRRRKSRSRPRSRSSSSDGAHRRRPSPVPDPIRPAPRSLFCVYAQDLQHDASRPLTDGFKNDGHKLCPFCRTHIPVQVNKAWEVYKEDDRKRGFDRLFLVGARFIVKCHREGGGYACVLCRRYRKSDTACTEVRALIEHVWEEHGNDELEKDEDIVEKTKW</sequence>
<organism evidence="2 3">
    <name type="scientific">Corynespora cassiicola Philippines</name>
    <dbReference type="NCBI Taxonomy" id="1448308"/>
    <lineage>
        <taxon>Eukaryota</taxon>
        <taxon>Fungi</taxon>
        <taxon>Dikarya</taxon>
        <taxon>Ascomycota</taxon>
        <taxon>Pezizomycotina</taxon>
        <taxon>Dothideomycetes</taxon>
        <taxon>Pleosporomycetidae</taxon>
        <taxon>Pleosporales</taxon>
        <taxon>Corynesporascaceae</taxon>
        <taxon>Corynespora</taxon>
    </lineage>
</organism>
<feature type="region of interest" description="Disordered" evidence="1">
    <location>
        <begin position="41"/>
        <end position="110"/>
    </location>
</feature>
<feature type="compositionally biased region" description="Basic residues" evidence="1">
    <location>
        <begin position="231"/>
        <end position="241"/>
    </location>
</feature>
<dbReference type="AlphaFoldDB" id="A0A2T2NXI8"/>
<dbReference type="STRING" id="1448308.A0A2T2NXI8"/>